<keyword evidence="3 4" id="KW-0732">Signal</keyword>
<dbReference type="PIRSF" id="PIRSF002741">
    <property type="entry name" value="MppA"/>
    <property type="match status" value="1"/>
</dbReference>
<name>A0A420WQU9_9PROT</name>
<dbReference type="Gene3D" id="3.90.76.10">
    <property type="entry name" value="Dipeptide-binding Protein, Domain 1"/>
    <property type="match status" value="1"/>
</dbReference>
<dbReference type="Gene3D" id="3.10.105.10">
    <property type="entry name" value="Dipeptide-binding Protein, Domain 3"/>
    <property type="match status" value="1"/>
</dbReference>
<dbReference type="Proteomes" id="UP000277424">
    <property type="component" value="Unassembled WGS sequence"/>
</dbReference>
<dbReference type="CDD" id="cd08502">
    <property type="entry name" value="PBP2_NikA_DppA_OppA_like_16"/>
    <property type="match status" value="1"/>
</dbReference>
<dbReference type="Gene3D" id="3.40.190.10">
    <property type="entry name" value="Periplasmic binding protein-like II"/>
    <property type="match status" value="1"/>
</dbReference>
<dbReference type="GO" id="GO:0015833">
    <property type="term" value="P:peptide transport"/>
    <property type="evidence" value="ECO:0007669"/>
    <property type="project" value="TreeGrafter"/>
</dbReference>
<evidence type="ECO:0000256" key="2">
    <source>
        <dbReference type="ARBA" id="ARBA00005695"/>
    </source>
</evidence>
<dbReference type="GO" id="GO:0043190">
    <property type="term" value="C:ATP-binding cassette (ABC) transporter complex"/>
    <property type="evidence" value="ECO:0007669"/>
    <property type="project" value="InterPro"/>
</dbReference>
<dbReference type="SUPFAM" id="SSF53850">
    <property type="entry name" value="Periplasmic binding protein-like II"/>
    <property type="match status" value="1"/>
</dbReference>
<sequence length="534" mass="58555">MKLHHMLKGACAVVALSAPMLLANAAPVSAESVLRVVKHSSLRVLDPIMTTAYMSRNHGYMIYDTLFALNEKQEVTPQMAEGYKVSADGLTYTITLRDGLKFHDGAPVKAEDAVASLQRWGKRDGMGQKLMDFVKEMKATSDKSFDIVLKEPYGLVMASLSKPSSNVPFIVPKKLAETPPSEPMPEQIGSGPFTWVAADFQPGVKAVYAKFGDYKPRSEAPSWAAGGKVAKVDRVEWVTMPDHMTAANALISGEIDYIENPPTDLLPLLEADDGIEMRTINELGSMVMLRPNHIHPPFNNPKVLQALAYAINQKDVMVGMMGDNEKYYKLCKSQFVCGTPLGTEAGSEGMMVGNIDKAKALLKEAGYDGTPVLVMHPTDVATLSSHPPIVAQAMRQAGFKVDLQAMDWQTLVGRRAKQDPVAQGGWNMFITTWVGPDLMSPVANLGISGRGKQGGWFGWYEDAEMEKLKDAYARETDPAKQKALAEEMNKRSWQTIPNLPLGQFFTVSAWRKGVVKGVLDGPAPFFWNIEKTKG</sequence>
<reference evidence="6 7" key="1">
    <citation type="submission" date="2018-10" db="EMBL/GenBank/DDBJ databases">
        <title>Comparative analysis of microorganisms from saline springs in Andes Mountain Range, Colombia.</title>
        <authorList>
            <person name="Rubin E."/>
        </authorList>
    </citation>
    <scope>NUCLEOTIDE SEQUENCE [LARGE SCALE GENOMIC DNA]</scope>
    <source>
        <strain evidence="6 7">USBA 36</strain>
    </source>
</reference>
<evidence type="ECO:0000256" key="4">
    <source>
        <dbReference type="SAM" id="SignalP"/>
    </source>
</evidence>
<organism evidence="6 7">
    <name type="scientific">Oceanibaculum indicum</name>
    <dbReference type="NCBI Taxonomy" id="526216"/>
    <lineage>
        <taxon>Bacteria</taxon>
        <taxon>Pseudomonadati</taxon>
        <taxon>Pseudomonadota</taxon>
        <taxon>Alphaproteobacteria</taxon>
        <taxon>Rhodospirillales</taxon>
        <taxon>Oceanibaculaceae</taxon>
        <taxon>Oceanibaculum</taxon>
    </lineage>
</organism>
<evidence type="ECO:0000313" key="6">
    <source>
        <dbReference type="EMBL" id="RKQ73275.1"/>
    </source>
</evidence>
<dbReference type="EMBL" id="RBIG01000001">
    <property type="protein sequence ID" value="RKQ73275.1"/>
    <property type="molecule type" value="Genomic_DNA"/>
</dbReference>
<accession>A0A420WQU9</accession>
<feature type="signal peptide" evidence="4">
    <location>
        <begin position="1"/>
        <end position="25"/>
    </location>
</feature>
<dbReference type="InterPro" id="IPR030678">
    <property type="entry name" value="Peptide/Ni-bd"/>
</dbReference>
<evidence type="ECO:0000313" key="7">
    <source>
        <dbReference type="Proteomes" id="UP000277424"/>
    </source>
</evidence>
<dbReference type="Pfam" id="PF00496">
    <property type="entry name" value="SBP_bac_5"/>
    <property type="match status" value="1"/>
</dbReference>
<dbReference type="PANTHER" id="PTHR30290:SF38">
    <property type="entry name" value="D,D-DIPEPTIDE-BINDING PERIPLASMIC PROTEIN DDPA-RELATED"/>
    <property type="match status" value="1"/>
</dbReference>
<dbReference type="InterPro" id="IPR039424">
    <property type="entry name" value="SBP_5"/>
</dbReference>
<dbReference type="RefSeq" id="WP_244922218.1">
    <property type="nucleotide sequence ID" value="NZ_RBIG01000001.1"/>
</dbReference>
<evidence type="ECO:0000256" key="1">
    <source>
        <dbReference type="ARBA" id="ARBA00004418"/>
    </source>
</evidence>
<dbReference type="PANTHER" id="PTHR30290">
    <property type="entry name" value="PERIPLASMIC BINDING COMPONENT OF ABC TRANSPORTER"/>
    <property type="match status" value="1"/>
</dbReference>
<evidence type="ECO:0000256" key="3">
    <source>
        <dbReference type="ARBA" id="ARBA00022729"/>
    </source>
</evidence>
<proteinExistence type="inferred from homology"/>
<feature type="domain" description="Solute-binding protein family 5" evidence="5">
    <location>
        <begin position="74"/>
        <end position="441"/>
    </location>
</feature>
<dbReference type="AlphaFoldDB" id="A0A420WQU9"/>
<comment type="subcellular location">
    <subcellularLocation>
        <location evidence="1">Periplasm</location>
    </subcellularLocation>
</comment>
<protein>
    <submittedName>
        <fullName evidence="6">Peptide/nickel transport system substrate-binding protein</fullName>
    </submittedName>
</protein>
<evidence type="ECO:0000259" key="5">
    <source>
        <dbReference type="Pfam" id="PF00496"/>
    </source>
</evidence>
<dbReference type="GO" id="GO:1904680">
    <property type="term" value="F:peptide transmembrane transporter activity"/>
    <property type="evidence" value="ECO:0007669"/>
    <property type="project" value="TreeGrafter"/>
</dbReference>
<gene>
    <name evidence="6" type="ORF">BCL74_1061</name>
</gene>
<feature type="chain" id="PRO_5019281627" evidence="4">
    <location>
        <begin position="26"/>
        <end position="534"/>
    </location>
</feature>
<comment type="caution">
    <text evidence="6">The sequence shown here is derived from an EMBL/GenBank/DDBJ whole genome shotgun (WGS) entry which is preliminary data.</text>
</comment>
<dbReference type="GO" id="GO:0030288">
    <property type="term" value="C:outer membrane-bounded periplasmic space"/>
    <property type="evidence" value="ECO:0007669"/>
    <property type="project" value="UniProtKB-ARBA"/>
</dbReference>
<dbReference type="InterPro" id="IPR023765">
    <property type="entry name" value="SBP_5_CS"/>
</dbReference>
<comment type="similarity">
    <text evidence="2">Belongs to the bacterial solute-binding protein 5 family.</text>
</comment>
<dbReference type="InterPro" id="IPR000914">
    <property type="entry name" value="SBP_5_dom"/>
</dbReference>
<dbReference type="PROSITE" id="PS01040">
    <property type="entry name" value="SBP_BACTERIAL_5"/>
    <property type="match status" value="1"/>
</dbReference>